<dbReference type="GO" id="GO:0070062">
    <property type="term" value="C:extracellular exosome"/>
    <property type="evidence" value="ECO:0007669"/>
    <property type="project" value="TreeGrafter"/>
</dbReference>
<dbReference type="GO" id="GO:0005886">
    <property type="term" value="C:plasma membrane"/>
    <property type="evidence" value="ECO:0007669"/>
    <property type="project" value="UniProtKB-SubCell"/>
</dbReference>
<evidence type="ECO:0000256" key="2">
    <source>
        <dbReference type="ARBA" id="ARBA00008670"/>
    </source>
</evidence>
<evidence type="ECO:0000256" key="3">
    <source>
        <dbReference type="ARBA" id="ARBA00011233"/>
    </source>
</evidence>
<accession>A0A8C6FJ32</accession>
<dbReference type="GeneTree" id="ENSGT00390000006744"/>
<comment type="function">
    <text evidence="11">Expressed at the plasma membrane of B cells, it is the ligand of the CD27 receptor which is specifically expressed at the surface of T cells. The CD70-CD27 signaling pathway mediates antigen-specific T cell activation and expansion which in turn provides immune surveillance of B cells.</text>
</comment>
<dbReference type="InterPro" id="IPR042374">
    <property type="entry name" value="CD70"/>
</dbReference>
<comment type="subcellular location">
    <subcellularLocation>
        <location evidence="1">Cell membrane</location>
        <topology evidence="1">Single-pass type II membrane protein</topology>
    </subcellularLocation>
</comment>
<dbReference type="GO" id="GO:0097191">
    <property type="term" value="P:extrinsic apoptotic signaling pathway"/>
    <property type="evidence" value="ECO:0007669"/>
    <property type="project" value="Ensembl"/>
</dbReference>
<evidence type="ECO:0000256" key="13">
    <source>
        <dbReference type="ARBA" id="ARBA00083727"/>
    </source>
</evidence>
<keyword evidence="17" id="KW-1185">Reference proteome</keyword>
<evidence type="ECO:0000256" key="1">
    <source>
        <dbReference type="ARBA" id="ARBA00004401"/>
    </source>
</evidence>
<evidence type="ECO:0000256" key="5">
    <source>
        <dbReference type="ARBA" id="ARBA00022692"/>
    </source>
</evidence>
<evidence type="ECO:0000256" key="10">
    <source>
        <dbReference type="ARBA" id="ARBA00023180"/>
    </source>
</evidence>
<dbReference type="InterPro" id="IPR006052">
    <property type="entry name" value="TNF_dom"/>
</dbReference>
<evidence type="ECO:0000259" key="15">
    <source>
        <dbReference type="PROSITE" id="PS50049"/>
    </source>
</evidence>
<comment type="similarity">
    <text evidence="2">Belongs to the tumor necrosis factor family.</text>
</comment>
<dbReference type="GO" id="GO:0160162">
    <property type="term" value="P:CD27 signaling pathway"/>
    <property type="evidence" value="ECO:0007669"/>
    <property type="project" value="Ensembl"/>
</dbReference>
<dbReference type="Gene3D" id="2.60.120.40">
    <property type="match status" value="1"/>
</dbReference>
<name>A0A8C6FJ32_MOSMO</name>
<dbReference type="AlphaFoldDB" id="A0A8C6FJ32"/>
<evidence type="ECO:0000256" key="11">
    <source>
        <dbReference type="ARBA" id="ARBA00056142"/>
    </source>
</evidence>
<keyword evidence="6" id="KW-0735">Signal-anchor</keyword>
<comment type="subunit">
    <text evidence="3">Homotrimer.</text>
</comment>
<dbReference type="GO" id="GO:0019724">
    <property type="term" value="P:B cell mediated immunity"/>
    <property type="evidence" value="ECO:0007669"/>
    <property type="project" value="Ensembl"/>
</dbReference>
<keyword evidence="4" id="KW-1003">Cell membrane</keyword>
<dbReference type="SMART" id="SM00207">
    <property type="entry name" value="TNF"/>
    <property type="match status" value="1"/>
</dbReference>
<evidence type="ECO:0000256" key="12">
    <source>
        <dbReference type="ARBA" id="ARBA00069526"/>
    </source>
</evidence>
<dbReference type="FunFam" id="2.60.120.40:FF:000027">
    <property type="entry name" value="CD70 antigen"/>
    <property type="match status" value="1"/>
</dbReference>
<dbReference type="GO" id="GO:0033209">
    <property type="term" value="P:tumor necrosis factor-mediated signaling pathway"/>
    <property type="evidence" value="ECO:0007669"/>
    <property type="project" value="InterPro"/>
</dbReference>
<dbReference type="InterPro" id="IPR008983">
    <property type="entry name" value="Tumour_necrosis_fac-like_dom"/>
</dbReference>
<protein>
    <recommendedName>
        <fullName evidence="12">CD70 antigen</fullName>
    </recommendedName>
    <alternativeName>
        <fullName evidence="13">CD27 ligand</fullName>
    </alternativeName>
</protein>
<evidence type="ECO:0000256" key="9">
    <source>
        <dbReference type="ARBA" id="ARBA00023157"/>
    </source>
</evidence>
<feature type="transmembrane region" description="Helical" evidence="14">
    <location>
        <begin position="18"/>
        <end position="40"/>
    </location>
</feature>
<evidence type="ECO:0000256" key="14">
    <source>
        <dbReference type="SAM" id="Phobius"/>
    </source>
</evidence>
<sequence>ATEEASSCQVPRRPWASILRVTISMLLSTGTCYLVCNLCFRQEQQHMLPGDLWWDLAELQLNHTGSRQDPRLRWQGSPALGRSFLHGPELDDNGQLRIQRDGIYRLHIQVTLANCSSSTWTTEPQRATLTVAICSPAAHSISLLRLSFHRGGCWVASQRLTFLARGDILCTNLTLPLLPSRNADETFFGIQWVCP</sequence>
<evidence type="ECO:0000256" key="7">
    <source>
        <dbReference type="ARBA" id="ARBA00022989"/>
    </source>
</evidence>
<dbReference type="GO" id="GO:0048018">
    <property type="term" value="F:receptor ligand activity"/>
    <property type="evidence" value="ECO:0007669"/>
    <property type="project" value="Ensembl"/>
</dbReference>
<dbReference type="Ensembl" id="ENSMMST00000011006.1">
    <property type="protein sequence ID" value="ENSMMSP00000009949.1"/>
    <property type="gene ID" value="ENSMMSG00000007672.1"/>
</dbReference>
<evidence type="ECO:0000313" key="16">
    <source>
        <dbReference type="Ensembl" id="ENSMMSP00000009949.1"/>
    </source>
</evidence>
<evidence type="ECO:0000313" key="17">
    <source>
        <dbReference type="Proteomes" id="UP000694544"/>
    </source>
</evidence>
<dbReference type="PANTHER" id="PTHR15152">
    <property type="entry name" value="CD70 ANTIGEN"/>
    <property type="match status" value="1"/>
</dbReference>
<dbReference type="SUPFAM" id="SSF49842">
    <property type="entry name" value="TNF-like"/>
    <property type="match status" value="1"/>
</dbReference>
<dbReference type="PANTHER" id="PTHR15152:SF0">
    <property type="entry name" value="CD70 ANTIGEN"/>
    <property type="match status" value="1"/>
</dbReference>
<dbReference type="GO" id="GO:0090717">
    <property type="term" value="P:adaptive immune memory response involving T cells and B cells"/>
    <property type="evidence" value="ECO:0007669"/>
    <property type="project" value="Ensembl"/>
</dbReference>
<keyword evidence="8 14" id="KW-0472">Membrane</keyword>
<evidence type="ECO:0000256" key="4">
    <source>
        <dbReference type="ARBA" id="ARBA00022475"/>
    </source>
</evidence>
<evidence type="ECO:0000256" key="8">
    <source>
        <dbReference type="ARBA" id="ARBA00023136"/>
    </source>
</evidence>
<keyword evidence="7 14" id="KW-1133">Transmembrane helix</keyword>
<dbReference type="GO" id="GO:0005164">
    <property type="term" value="F:tumor necrosis factor receptor binding"/>
    <property type="evidence" value="ECO:0007669"/>
    <property type="project" value="InterPro"/>
</dbReference>
<keyword evidence="5 14" id="KW-0812">Transmembrane</keyword>
<organism evidence="16 17">
    <name type="scientific">Moschus moschiferus</name>
    <name type="common">Siberian musk deer</name>
    <name type="synonym">Moschus sibiricus</name>
    <dbReference type="NCBI Taxonomy" id="68415"/>
    <lineage>
        <taxon>Eukaryota</taxon>
        <taxon>Metazoa</taxon>
        <taxon>Chordata</taxon>
        <taxon>Craniata</taxon>
        <taxon>Vertebrata</taxon>
        <taxon>Euteleostomi</taxon>
        <taxon>Mammalia</taxon>
        <taxon>Eutheria</taxon>
        <taxon>Laurasiatheria</taxon>
        <taxon>Artiodactyla</taxon>
        <taxon>Ruminantia</taxon>
        <taxon>Pecora</taxon>
        <taxon>Moschidae</taxon>
        <taxon>Moschus</taxon>
    </lineage>
</organism>
<feature type="domain" description="THD" evidence="15">
    <location>
        <begin position="55"/>
        <end position="193"/>
    </location>
</feature>
<dbReference type="GO" id="GO:0002456">
    <property type="term" value="P:T cell mediated immunity"/>
    <property type="evidence" value="ECO:0007669"/>
    <property type="project" value="Ensembl"/>
</dbReference>
<reference evidence="16" key="2">
    <citation type="submission" date="2025-09" db="UniProtKB">
        <authorList>
            <consortium name="Ensembl"/>
        </authorList>
    </citation>
    <scope>IDENTIFICATION</scope>
</reference>
<evidence type="ECO:0000256" key="6">
    <source>
        <dbReference type="ARBA" id="ARBA00022968"/>
    </source>
</evidence>
<keyword evidence="9" id="KW-1015">Disulfide bond</keyword>
<keyword evidence="10" id="KW-0325">Glycoprotein</keyword>
<gene>
    <name evidence="16" type="primary">CD70</name>
</gene>
<dbReference type="GO" id="GO:0042110">
    <property type="term" value="P:T cell activation"/>
    <property type="evidence" value="ECO:0007669"/>
    <property type="project" value="Ensembl"/>
</dbReference>
<dbReference type="PROSITE" id="PS50049">
    <property type="entry name" value="THD_2"/>
    <property type="match status" value="1"/>
</dbReference>
<reference evidence="16" key="1">
    <citation type="submission" date="2025-08" db="UniProtKB">
        <authorList>
            <consortium name="Ensembl"/>
        </authorList>
    </citation>
    <scope>IDENTIFICATION</scope>
</reference>
<dbReference type="GO" id="GO:0042100">
    <property type="term" value="P:B cell proliferation"/>
    <property type="evidence" value="ECO:0007669"/>
    <property type="project" value="Ensembl"/>
</dbReference>
<dbReference type="Proteomes" id="UP000694544">
    <property type="component" value="Unplaced"/>
</dbReference>
<proteinExistence type="inferred from homology"/>